<evidence type="ECO:0000256" key="2">
    <source>
        <dbReference type="ARBA" id="ARBA00007104"/>
    </source>
</evidence>
<feature type="transmembrane region" description="Helical" evidence="7">
    <location>
        <begin position="257"/>
        <end position="279"/>
    </location>
</feature>
<comment type="similarity">
    <text evidence="2">Belongs to the EMP24/GP25L family.</text>
</comment>
<evidence type="ECO:0000313" key="11">
    <source>
        <dbReference type="Proteomes" id="UP001311799"/>
    </source>
</evidence>
<proteinExistence type="inferred from homology"/>
<protein>
    <submittedName>
        <fullName evidence="10">Coated vesicle</fullName>
    </submittedName>
</protein>
<comment type="caution">
    <text evidence="10">The sequence shown here is derived from an EMBL/GenBank/DDBJ whole genome shotgun (WGS) entry which is preliminary data.</text>
</comment>
<accession>A0AAV9XWX4</accession>
<evidence type="ECO:0000256" key="4">
    <source>
        <dbReference type="ARBA" id="ARBA00022729"/>
    </source>
</evidence>
<feature type="chain" id="PRO_5043911761" evidence="8">
    <location>
        <begin position="28"/>
        <end position="286"/>
    </location>
</feature>
<comment type="subcellular location">
    <subcellularLocation>
        <location evidence="1">Membrane</location>
        <topology evidence="1">Single-pass type I membrane protein</topology>
    </subcellularLocation>
</comment>
<feature type="domain" description="GOLD" evidence="9">
    <location>
        <begin position="99"/>
        <end position="284"/>
    </location>
</feature>
<keyword evidence="4 8" id="KW-0732">Signal</keyword>
<dbReference type="Proteomes" id="UP001311799">
    <property type="component" value="Unassembled WGS sequence"/>
</dbReference>
<keyword evidence="11" id="KW-1185">Reference proteome</keyword>
<dbReference type="EMBL" id="JAWDEY010000033">
    <property type="protein sequence ID" value="KAK6588402.1"/>
    <property type="molecule type" value="Genomic_DNA"/>
</dbReference>
<reference evidence="10 11" key="1">
    <citation type="submission" date="2023-10" db="EMBL/GenBank/DDBJ databases">
        <title>Comparative genomics analysis reveals potential genetic determinants of host preference in Cryptosporidium xiaoi.</title>
        <authorList>
            <person name="Xiao L."/>
            <person name="Li J."/>
        </authorList>
    </citation>
    <scope>NUCLEOTIDE SEQUENCE [LARGE SCALE GENOMIC DNA]</scope>
    <source>
        <strain evidence="10 11">52996</strain>
    </source>
</reference>
<feature type="signal peptide" evidence="8">
    <location>
        <begin position="1"/>
        <end position="27"/>
    </location>
</feature>
<sequence>MLGLGILILNTLLVSLVIIINSNCVEGGNVLINTDDHNAGGINKHEMMPERAPELINIDDLLEIEDSDSELDGPKYSNKKGLFLLEWLREMRTFIPSNQFIFDLHSRSDEYFYYEINDENPNILLGYYCTDDTEGSIHVTINNPESKRIFSKHGCEGVYNNKLQQKGVDDGRASHRIKGTYTIIFSNHRWHDTIRVSFLVGNDSKKSIAVDKKNVDRLISKIEDIDSVISAIYTENQYIWSQTKTNLNNIFNADTKLVFYTIIQIFTIVSASVLQIIYLKRILKGG</sequence>
<organism evidence="10 11">
    <name type="scientific">Cryptosporidium xiaoi</name>
    <dbReference type="NCBI Taxonomy" id="659607"/>
    <lineage>
        <taxon>Eukaryota</taxon>
        <taxon>Sar</taxon>
        <taxon>Alveolata</taxon>
        <taxon>Apicomplexa</taxon>
        <taxon>Conoidasida</taxon>
        <taxon>Coccidia</taxon>
        <taxon>Eucoccidiorida</taxon>
        <taxon>Eimeriorina</taxon>
        <taxon>Cryptosporidiidae</taxon>
        <taxon>Cryptosporidium</taxon>
    </lineage>
</organism>
<evidence type="ECO:0000313" key="10">
    <source>
        <dbReference type="EMBL" id="KAK6588402.1"/>
    </source>
</evidence>
<evidence type="ECO:0000256" key="6">
    <source>
        <dbReference type="ARBA" id="ARBA00023136"/>
    </source>
</evidence>
<dbReference type="Pfam" id="PF01105">
    <property type="entry name" value="EMP24_GP25L"/>
    <property type="match status" value="1"/>
</dbReference>
<evidence type="ECO:0000256" key="8">
    <source>
        <dbReference type="SAM" id="SignalP"/>
    </source>
</evidence>
<evidence type="ECO:0000259" key="9">
    <source>
        <dbReference type="SMART" id="SM01190"/>
    </source>
</evidence>
<keyword evidence="6 7" id="KW-0472">Membrane</keyword>
<evidence type="ECO:0000256" key="7">
    <source>
        <dbReference type="SAM" id="Phobius"/>
    </source>
</evidence>
<evidence type="ECO:0000256" key="3">
    <source>
        <dbReference type="ARBA" id="ARBA00022692"/>
    </source>
</evidence>
<gene>
    <name evidence="10" type="ORF">RS030_5700</name>
</gene>
<name>A0AAV9XWX4_9CRYT</name>
<evidence type="ECO:0000256" key="1">
    <source>
        <dbReference type="ARBA" id="ARBA00004479"/>
    </source>
</evidence>
<dbReference type="InterPro" id="IPR009038">
    <property type="entry name" value="GOLD_dom"/>
</dbReference>
<keyword evidence="3 7" id="KW-0812">Transmembrane</keyword>
<evidence type="ECO:0000256" key="5">
    <source>
        <dbReference type="ARBA" id="ARBA00022989"/>
    </source>
</evidence>
<dbReference type="SMART" id="SM01190">
    <property type="entry name" value="EMP24_GP25L"/>
    <property type="match status" value="1"/>
</dbReference>
<keyword evidence="5 7" id="KW-1133">Transmembrane helix</keyword>
<dbReference type="GO" id="GO:0016020">
    <property type="term" value="C:membrane"/>
    <property type="evidence" value="ECO:0007669"/>
    <property type="project" value="UniProtKB-SubCell"/>
</dbReference>
<dbReference type="PANTHER" id="PTHR22811">
    <property type="entry name" value="TRANSMEMBRANE EMP24 DOMAIN-CONTAINING PROTEIN"/>
    <property type="match status" value="1"/>
</dbReference>
<dbReference type="InterPro" id="IPR015720">
    <property type="entry name" value="Emp24-like"/>
</dbReference>
<dbReference type="AlphaFoldDB" id="A0AAV9XWX4"/>